<feature type="compositionally biased region" description="Low complexity" evidence="2">
    <location>
        <begin position="308"/>
        <end position="324"/>
    </location>
</feature>
<keyword evidence="3" id="KW-0812">Transmembrane</keyword>
<feature type="transmembrane region" description="Helical" evidence="3">
    <location>
        <begin position="97"/>
        <end position="114"/>
    </location>
</feature>
<dbReference type="VEuPathDB" id="FungiDB:KRP23_12193"/>
<evidence type="ECO:0000256" key="2">
    <source>
        <dbReference type="SAM" id="MobiDB-lite"/>
    </source>
</evidence>
<dbReference type="EMBL" id="DS566043">
    <property type="status" value="NOT_ANNOTATED_CDS"/>
    <property type="molecule type" value="Genomic_DNA"/>
</dbReference>
<evidence type="ECO:0000313" key="5">
    <source>
        <dbReference type="Proteomes" id="UP000005238"/>
    </source>
</evidence>
<proteinExistence type="predicted"/>
<feature type="coiled-coil region" evidence="1">
    <location>
        <begin position="349"/>
        <end position="388"/>
    </location>
</feature>
<feature type="transmembrane region" description="Helical" evidence="3">
    <location>
        <begin position="249"/>
        <end position="272"/>
    </location>
</feature>
<dbReference type="HOGENOM" id="CLU_445154_0_0_1"/>
<accession>H3HCY1</accession>
<dbReference type="VEuPathDB" id="FungiDB:KRP22_9170"/>
<dbReference type="InParanoid" id="H3HCY1"/>
<evidence type="ECO:0000256" key="1">
    <source>
        <dbReference type="SAM" id="Coils"/>
    </source>
</evidence>
<reference evidence="5" key="1">
    <citation type="journal article" date="2006" name="Science">
        <title>Phytophthora genome sequences uncover evolutionary origins and mechanisms of pathogenesis.</title>
        <authorList>
            <person name="Tyler B.M."/>
            <person name="Tripathy S."/>
            <person name="Zhang X."/>
            <person name="Dehal P."/>
            <person name="Jiang R.H."/>
            <person name="Aerts A."/>
            <person name="Arredondo F.D."/>
            <person name="Baxter L."/>
            <person name="Bensasson D."/>
            <person name="Beynon J.L."/>
            <person name="Chapman J."/>
            <person name="Damasceno C.M."/>
            <person name="Dorrance A.E."/>
            <person name="Dou D."/>
            <person name="Dickerman A.W."/>
            <person name="Dubchak I.L."/>
            <person name="Garbelotto M."/>
            <person name="Gijzen M."/>
            <person name="Gordon S.G."/>
            <person name="Govers F."/>
            <person name="Grunwald N.J."/>
            <person name="Huang W."/>
            <person name="Ivors K.L."/>
            <person name="Jones R.W."/>
            <person name="Kamoun S."/>
            <person name="Krampis K."/>
            <person name="Lamour K.H."/>
            <person name="Lee M.K."/>
            <person name="McDonald W.H."/>
            <person name="Medina M."/>
            <person name="Meijer H.J."/>
            <person name="Nordberg E.K."/>
            <person name="Maclean D.J."/>
            <person name="Ospina-Giraldo M.D."/>
            <person name="Morris P.F."/>
            <person name="Phuntumart V."/>
            <person name="Putnam N.H."/>
            <person name="Rash S."/>
            <person name="Rose J.K."/>
            <person name="Sakihama Y."/>
            <person name="Salamov A.A."/>
            <person name="Savidor A."/>
            <person name="Scheuring C.F."/>
            <person name="Smith B.M."/>
            <person name="Sobral B.W."/>
            <person name="Terry A."/>
            <person name="Torto-Alalibo T.A."/>
            <person name="Win J."/>
            <person name="Xu Z."/>
            <person name="Zhang H."/>
            <person name="Grigoriev I.V."/>
            <person name="Rokhsar D.S."/>
            <person name="Boore J.L."/>
        </authorList>
    </citation>
    <scope>NUCLEOTIDE SEQUENCE [LARGE SCALE GENOMIC DNA]</scope>
    <source>
        <strain evidence="5">Pr102</strain>
    </source>
</reference>
<dbReference type="EnsemblProtists" id="Phyra95611">
    <property type="protein sequence ID" value="Phyra95611"/>
    <property type="gene ID" value="Phyra95611"/>
</dbReference>
<keyword evidence="3" id="KW-1133">Transmembrane helix</keyword>
<feature type="transmembrane region" description="Helical" evidence="3">
    <location>
        <begin position="217"/>
        <end position="237"/>
    </location>
</feature>
<keyword evidence="3" id="KW-0472">Membrane</keyword>
<dbReference type="Proteomes" id="UP000005238">
    <property type="component" value="Unassembled WGS sequence"/>
</dbReference>
<feature type="transmembrane region" description="Helical" evidence="3">
    <location>
        <begin position="63"/>
        <end position="85"/>
    </location>
</feature>
<dbReference type="PANTHER" id="PTHR33876">
    <property type="entry name" value="UNNAMED PRODUCT"/>
    <property type="match status" value="1"/>
</dbReference>
<protein>
    <submittedName>
        <fullName evidence="4">Uncharacterized protein</fullName>
    </submittedName>
</protein>
<evidence type="ECO:0000313" key="4">
    <source>
        <dbReference type="EnsemblProtists" id="Phyra95611"/>
    </source>
</evidence>
<keyword evidence="5" id="KW-1185">Reference proteome</keyword>
<organism evidence="4 5">
    <name type="scientific">Phytophthora ramorum</name>
    <name type="common">Sudden oak death agent</name>
    <dbReference type="NCBI Taxonomy" id="164328"/>
    <lineage>
        <taxon>Eukaryota</taxon>
        <taxon>Sar</taxon>
        <taxon>Stramenopiles</taxon>
        <taxon>Oomycota</taxon>
        <taxon>Peronosporomycetes</taxon>
        <taxon>Peronosporales</taxon>
        <taxon>Peronosporaceae</taxon>
        <taxon>Phytophthora</taxon>
    </lineage>
</organism>
<dbReference type="VEuPathDB" id="FungiDB:KRP23_12192"/>
<dbReference type="AlphaFoldDB" id="H3HCY1"/>
<reference evidence="4" key="2">
    <citation type="submission" date="2015-06" db="UniProtKB">
        <authorList>
            <consortium name="EnsemblProtists"/>
        </authorList>
    </citation>
    <scope>IDENTIFICATION</scope>
    <source>
        <strain evidence="4">Pr102</strain>
    </source>
</reference>
<dbReference type="STRING" id="164328.H3HCY1"/>
<feature type="transmembrane region" description="Helical" evidence="3">
    <location>
        <begin position="190"/>
        <end position="211"/>
    </location>
</feature>
<keyword evidence="1" id="KW-0175">Coiled coil</keyword>
<sequence>MDSTLSAATRVLSDENSSLVDASLGKIVSTGLLLGIVHVLTGPDHLSALAAMSNGGSWRAFALGLRWGCGHSLGLIIMAAIFFAAGQTIDLDATGEYLNYVVGVFMIALGVWTGKSVYRKYHLKLAEEKAGATIDEELGSGLNSGTPTPTVVSLKPKQKRARSANASTVAATPARYCSNLSFENPFMQKVAALCVGVVHGIAGPAVVLNNWGKSTAYLGSFCVASILIMGVFAALYGEITRRLGGNTPVMDFRIGMCSSAFSFIVGCLWIILQSLGVLDDIFGGVCSSTMSIRVHNSEHFEELRQSALSNSSLSSKSRSTGSPSTNGRGKVTASALSKETHMKRLAMKHELYVKEQEAMEKKLAEAIAENLQRQKSKKEGQYLKLQQEVEDGKILAKELHEKLELQQQSKTRQFSRMHEEWTTEVYHKLNDPILNKVHAMDGKQRSDEKADAYQRFLDITNKKGGLFRDIIIESEYNPLSDAKFLNHRAKVDDPVKRVLRRREEEDAIARDGANMSNENGGERPVVKEHFVGRPDNLDVKLWSNGVFESTPYGYFHKMMNSTASSEGSKTYASQVKLDHYNIEKGPEILRQELPKGKRTNFDGHKIPKTTIQLT</sequence>
<dbReference type="VEuPathDB" id="FungiDB:KRP22_9171"/>
<dbReference type="PANTHER" id="PTHR33876:SF4">
    <property type="entry name" value="CHLOROPLAST PROTEIN FOR GROWTH AND FERTILITY 2"/>
    <property type="match status" value="1"/>
</dbReference>
<evidence type="ECO:0000256" key="3">
    <source>
        <dbReference type="SAM" id="Phobius"/>
    </source>
</evidence>
<dbReference type="eggNOG" id="ENOG502RUJB">
    <property type="taxonomic scope" value="Eukaryota"/>
</dbReference>
<dbReference type="InterPro" id="IPR052776">
    <property type="entry name" value="Chloro_ReproSupport/MetalTrans"/>
</dbReference>
<name>H3HCY1_PHYRM</name>
<feature type="region of interest" description="Disordered" evidence="2">
    <location>
        <begin position="308"/>
        <end position="339"/>
    </location>
</feature>
<feature type="transmembrane region" description="Helical" evidence="3">
    <location>
        <begin position="23"/>
        <end position="42"/>
    </location>
</feature>